<evidence type="ECO:0000256" key="1">
    <source>
        <dbReference type="SAM" id="SignalP"/>
    </source>
</evidence>
<feature type="signal peptide" evidence="1">
    <location>
        <begin position="1"/>
        <end position="30"/>
    </location>
</feature>
<sequence length="201" mass="19771">MRTVTRPALAAASTAALGLALALGVPAANAQDRGVPDDSGPLGSIGATSVGVAEKAGVGSAAGSLPGQCSAMGSVGIGDSNHTGAVPGENPGETVFLVDQNLNSEGSTTTENLEITWANTDTGATGTLVRGHGDGDIGWIDFEGDSTLGAIVDTGPGIIEWTMDATEDGMFLPTMSLHMVGLDVGSNSNPYGGCGGTVTVP</sequence>
<dbReference type="RefSeq" id="WP_182631587.1">
    <property type="nucleotide sequence ID" value="NZ_JAALDM010000066.1"/>
</dbReference>
<feature type="chain" id="PRO_5046987652" description="Secreted protein" evidence="1">
    <location>
        <begin position="31"/>
        <end position="201"/>
    </location>
</feature>
<dbReference type="Proteomes" id="UP001589700">
    <property type="component" value="Unassembled WGS sequence"/>
</dbReference>
<name>A0ABV5JSE0_9ACTN</name>
<accession>A0ABV5JSE0</accession>
<evidence type="ECO:0000313" key="3">
    <source>
        <dbReference type="Proteomes" id="UP001589700"/>
    </source>
</evidence>
<reference evidence="2 3" key="1">
    <citation type="submission" date="2024-09" db="EMBL/GenBank/DDBJ databases">
        <authorList>
            <person name="Sun Q."/>
            <person name="Mori K."/>
        </authorList>
    </citation>
    <scope>NUCLEOTIDE SEQUENCE [LARGE SCALE GENOMIC DNA]</scope>
    <source>
        <strain evidence="2 3">CCM 7659</strain>
    </source>
</reference>
<protein>
    <recommendedName>
        <fullName evidence="4">Secreted protein</fullName>
    </recommendedName>
</protein>
<gene>
    <name evidence="2" type="ORF">ACFFVD_12395</name>
</gene>
<organism evidence="2 3">
    <name type="scientific">Dietzia aerolata</name>
    <dbReference type="NCBI Taxonomy" id="595984"/>
    <lineage>
        <taxon>Bacteria</taxon>
        <taxon>Bacillati</taxon>
        <taxon>Actinomycetota</taxon>
        <taxon>Actinomycetes</taxon>
        <taxon>Mycobacteriales</taxon>
        <taxon>Dietziaceae</taxon>
        <taxon>Dietzia</taxon>
    </lineage>
</organism>
<keyword evidence="3" id="KW-1185">Reference proteome</keyword>
<comment type="caution">
    <text evidence="2">The sequence shown here is derived from an EMBL/GenBank/DDBJ whole genome shotgun (WGS) entry which is preliminary data.</text>
</comment>
<keyword evidence="1" id="KW-0732">Signal</keyword>
<evidence type="ECO:0008006" key="4">
    <source>
        <dbReference type="Google" id="ProtNLM"/>
    </source>
</evidence>
<evidence type="ECO:0000313" key="2">
    <source>
        <dbReference type="EMBL" id="MFB9260604.1"/>
    </source>
</evidence>
<proteinExistence type="predicted"/>
<dbReference type="EMBL" id="JBHMDY010000006">
    <property type="protein sequence ID" value="MFB9260604.1"/>
    <property type="molecule type" value="Genomic_DNA"/>
</dbReference>